<proteinExistence type="predicted"/>
<keyword evidence="2" id="KW-1185">Reference proteome</keyword>
<dbReference type="EMBL" id="JAHHZF010000014">
    <property type="protein sequence ID" value="MBT9292700.1"/>
    <property type="molecule type" value="Genomic_DNA"/>
</dbReference>
<dbReference type="AlphaFoldDB" id="A0A947GGR7"/>
<dbReference type="RefSeq" id="WP_261971196.1">
    <property type="nucleotide sequence ID" value="NZ_JAHHZF010000014.1"/>
</dbReference>
<protein>
    <submittedName>
        <fullName evidence="1">Uncharacterized protein</fullName>
    </submittedName>
</protein>
<evidence type="ECO:0000313" key="1">
    <source>
        <dbReference type="EMBL" id="MBT9292700.1"/>
    </source>
</evidence>
<evidence type="ECO:0000313" key="2">
    <source>
        <dbReference type="Proteomes" id="UP000766595"/>
    </source>
</evidence>
<name>A0A947GGR7_9HYPH</name>
<sequence>MSIILALKIDKSRPLRRGSAYVWSVIRELTAGPNGLDRPVTLRQLVLRTDDVSDSTLRGFMRTLAGAGIVEPLPGKPPRWRVLKRPTQLPPMTRDGKPVASKTQQMWNTIRALSSFTAAEVAIAASVEDSVVALHSAKTYVLLLAHAGYLKIERAGGPNVPAVYRLKPSMNSGPLPPRVLRTKLVFDPNRNEIVGPAEAEEVSC</sequence>
<dbReference type="Proteomes" id="UP000766595">
    <property type="component" value="Unassembled WGS sequence"/>
</dbReference>
<reference evidence="1 2" key="1">
    <citation type="submission" date="2021-06" db="EMBL/GenBank/DDBJ databases">
        <authorList>
            <person name="Grouzdev D.S."/>
            <person name="Koziaeva V."/>
        </authorList>
    </citation>
    <scope>NUCLEOTIDE SEQUENCE [LARGE SCALE GENOMIC DNA]</scope>
    <source>
        <strain evidence="1 2">22</strain>
    </source>
</reference>
<organism evidence="1 2">
    <name type="scientific">Prosthecodimorpha staleyi</name>
    <dbReference type="NCBI Taxonomy" id="2840188"/>
    <lineage>
        <taxon>Bacteria</taxon>
        <taxon>Pseudomonadati</taxon>
        <taxon>Pseudomonadota</taxon>
        <taxon>Alphaproteobacteria</taxon>
        <taxon>Hyphomicrobiales</taxon>
        <taxon>Ancalomicrobiaceae</taxon>
        <taxon>Prosthecodimorpha</taxon>
    </lineage>
</organism>
<gene>
    <name evidence="1" type="ORF">KL771_24785</name>
</gene>
<comment type="caution">
    <text evidence="1">The sequence shown here is derived from an EMBL/GenBank/DDBJ whole genome shotgun (WGS) entry which is preliminary data.</text>
</comment>
<accession>A0A947GGR7</accession>